<name>A0A1F5S4L7_9BACT</name>
<evidence type="ECO:0000256" key="1">
    <source>
        <dbReference type="SAM" id="MobiDB-lite"/>
    </source>
</evidence>
<dbReference type="EMBL" id="MFGA01000002">
    <property type="protein sequence ID" value="OGF21586.1"/>
    <property type="molecule type" value="Genomic_DNA"/>
</dbReference>
<dbReference type="Proteomes" id="UP000177407">
    <property type="component" value="Unassembled WGS sequence"/>
</dbReference>
<feature type="compositionally biased region" description="Basic and acidic residues" evidence="1">
    <location>
        <begin position="1"/>
        <end position="17"/>
    </location>
</feature>
<evidence type="ECO:0000313" key="3">
    <source>
        <dbReference type="EMBL" id="OGF21586.1"/>
    </source>
</evidence>
<proteinExistence type="predicted"/>
<keyword evidence="2" id="KW-0472">Membrane</keyword>
<keyword evidence="2" id="KW-0812">Transmembrane</keyword>
<gene>
    <name evidence="3" type="ORF">A2257_02140</name>
</gene>
<reference evidence="3 4" key="1">
    <citation type="journal article" date="2016" name="Nat. Commun.">
        <title>Thousands of microbial genomes shed light on interconnected biogeochemical processes in an aquifer system.</title>
        <authorList>
            <person name="Anantharaman K."/>
            <person name="Brown C.T."/>
            <person name="Hug L.A."/>
            <person name="Sharon I."/>
            <person name="Castelle C.J."/>
            <person name="Probst A.J."/>
            <person name="Thomas B.C."/>
            <person name="Singh A."/>
            <person name="Wilkins M.J."/>
            <person name="Karaoz U."/>
            <person name="Brodie E.L."/>
            <person name="Williams K.H."/>
            <person name="Hubbard S.S."/>
            <person name="Banfield J.F."/>
        </authorList>
    </citation>
    <scope>NUCLEOTIDE SEQUENCE [LARGE SCALE GENOMIC DNA]</scope>
</reference>
<sequence>MKNQASREEPRRLNEGERDMEEGTQAGFRPLPTPPHDFDAKLELATRRRIWPWVLIALVVIGLLIWGLVAVVKAVADTDDGETAAEVARPQPTPPAPVPPTPPTVVTVGGHSALTIRVTPQGQIDAQAEWSSATPPPPPAQPATELPPIQTGSWVYPPGKRQDDKPPFKGLADGELGPI</sequence>
<keyword evidence="2" id="KW-1133">Transmembrane helix</keyword>
<accession>A0A1F5S4L7</accession>
<feature type="region of interest" description="Disordered" evidence="1">
    <location>
        <begin position="1"/>
        <end position="35"/>
    </location>
</feature>
<organism evidence="3 4">
    <name type="scientific">Candidatus Falkowbacteria bacterium RIFOXYA2_FULL_38_12</name>
    <dbReference type="NCBI Taxonomy" id="1797993"/>
    <lineage>
        <taxon>Bacteria</taxon>
        <taxon>Candidatus Falkowiibacteriota</taxon>
    </lineage>
</organism>
<feature type="transmembrane region" description="Helical" evidence="2">
    <location>
        <begin position="50"/>
        <end position="69"/>
    </location>
</feature>
<protein>
    <submittedName>
        <fullName evidence="3">Uncharacterized protein</fullName>
    </submittedName>
</protein>
<comment type="caution">
    <text evidence="3">The sequence shown here is derived from an EMBL/GenBank/DDBJ whole genome shotgun (WGS) entry which is preliminary data.</text>
</comment>
<dbReference type="AlphaFoldDB" id="A0A1F5S4L7"/>
<feature type="region of interest" description="Disordered" evidence="1">
    <location>
        <begin position="125"/>
        <end position="179"/>
    </location>
</feature>
<evidence type="ECO:0000256" key="2">
    <source>
        <dbReference type="SAM" id="Phobius"/>
    </source>
</evidence>
<evidence type="ECO:0000313" key="4">
    <source>
        <dbReference type="Proteomes" id="UP000177407"/>
    </source>
</evidence>